<comment type="similarity">
    <text evidence="1">Belongs to the CDC123 family.</text>
</comment>
<dbReference type="EMBL" id="KK853436">
    <property type="protein sequence ID" value="KDR07636.1"/>
    <property type="molecule type" value="Genomic_DNA"/>
</dbReference>
<dbReference type="InterPro" id="IPR009772">
    <property type="entry name" value="CDC123"/>
</dbReference>
<keyword evidence="2" id="KW-0132">Cell division</keyword>
<organism evidence="2 3">
    <name type="scientific">Zootermopsis nevadensis</name>
    <name type="common">Dampwood termite</name>
    <dbReference type="NCBI Taxonomy" id="136037"/>
    <lineage>
        <taxon>Eukaryota</taxon>
        <taxon>Metazoa</taxon>
        <taxon>Ecdysozoa</taxon>
        <taxon>Arthropoda</taxon>
        <taxon>Hexapoda</taxon>
        <taxon>Insecta</taxon>
        <taxon>Pterygota</taxon>
        <taxon>Neoptera</taxon>
        <taxon>Polyneoptera</taxon>
        <taxon>Dictyoptera</taxon>
        <taxon>Blattodea</taxon>
        <taxon>Blattoidea</taxon>
        <taxon>Termitoidae</taxon>
        <taxon>Termopsidae</taxon>
        <taxon>Zootermopsis</taxon>
    </lineage>
</organism>
<dbReference type="PANTHER" id="PTHR15323">
    <property type="entry name" value="D123 PROTEIN"/>
    <property type="match status" value="1"/>
</dbReference>
<keyword evidence="2" id="KW-0131">Cell cycle</keyword>
<dbReference type="OMA" id="SGVIMEM"/>
<evidence type="ECO:0000313" key="3">
    <source>
        <dbReference type="Proteomes" id="UP000027135"/>
    </source>
</evidence>
<dbReference type="eggNOG" id="KOG2983">
    <property type="taxonomic scope" value="Eukaryota"/>
</dbReference>
<gene>
    <name evidence="2" type="ORF">L798_02466</name>
</gene>
<reference evidence="2 3" key="1">
    <citation type="journal article" date="2014" name="Nat. Commun.">
        <title>Molecular traces of alternative social organization in a termite genome.</title>
        <authorList>
            <person name="Terrapon N."/>
            <person name="Li C."/>
            <person name="Robertson H.M."/>
            <person name="Ji L."/>
            <person name="Meng X."/>
            <person name="Booth W."/>
            <person name="Chen Z."/>
            <person name="Childers C.P."/>
            <person name="Glastad K.M."/>
            <person name="Gokhale K."/>
            <person name="Gowin J."/>
            <person name="Gronenberg W."/>
            <person name="Hermansen R.A."/>
            <person name="Hu H."/>
            <person name="Hunt B.G."/>
            <person name="Huylmans A.K."/>
            <person name="Khalil S.M."/>
            <person name="Mitchell R.D."/>
            <person name="Munoz-Torres M.C."/>
            <person name="Mustard J.A."/>
            <person name="Pan H."/>
            <person name="Reese J.T."/>
            <person name="Scharf M.E."/>
            <person name="Sun F."/>
            <person name="Vogel H."/>
            <person name="Xiao J."/>
            <person name="Yang W."/>
            <person name="Yang Z."/>
            <person name="Yang Z."/>
            <person name="Zhou J."/>
            <person name="Zhu J."/>
            <person name="Brent C.S."/>
            <person name="Elsik C.G."/>
            <person name="Goodisman M.A."/>
            <person name="Liberles D.A."/>
            <person name="Roe R.M."/>
            <person name="Vargo E.L."/>
            <person name="Vilcinskas A."/>
            <person name="Wang J."/>
            <person name="Bornberg-Bauer E."/>
            <person name="Korb J."/>
            <person name="Zhang G."/>
            <person name="Liebig J."/>
        </authorList>
    </citation>
    <scope>NUCLEOTIDE SEQUENCE [LARGE SCALE GENOMIC DNA]</scope>
    <source>
        <tissue evidence="2">Whole organism</tissue>
    </source>
</reference>
<dbReference type="Pfam" id="PF07065">
    <property type="entry name" value="D123"/>
    <property type="match status" value="1"/>
</dbReference>
<sequence>MLIQTSDLEACSFQNWYPVFKDHTINSIIISICKDVVSYLLEDSTLVLPVEVCSSTSNKYSDHEGDCLDFDHDEEAPSEVKQPSFPAFSKALKDGINQLGGEVFMKLNWSAPVDAAWITPTKSLKCTTIEDIYLLLKSSDLLVKDLMCSMQQQPPRSVNSCIVLRKWQNMDPGNEFRCFVCKQQLIAISQRDYKVYYVHLAQSKYQIMEEIAKFFKEKISGNFPVPNYTFDVVRHSSNKIQIIDFGLFNPKRTMPLLFTWGDLCAKERNLNAEIPTIEFRILGEDPGILPNPHAHYGIPQDFISMRADGNDSSVMDCVVEEVENQGLREATEDDS</sequence>
<dbReference type="GO" id="GO:0051301">
    <property type="term" value="P:cell division"/>
    <property type="evidence" value="ECO:0007669"/>
    <property type="project" value="UniProtKB-KW"/>
</dbReference>
<evidence type="ECO:0000256" key="1">
    <source>
        <dbReference type="ARBA" id="ARBA00011047"/>
    </source>
</evidence>
<evidence type="ECO:0000313" key="2">
    <source>
        <dbReference type="EMBL" id="KDR07636.1"/>
    </source>
</evidence>
<dbReference type="Proteomes" id="UP000027135">
    <property type="component" value="Unassembled WGS sequence"/>
</dbReference>
<dbReference type="STRING" id="136037.A0A067QJ96"/>
<dbReference type="AlphaFoldDB" id="A0A067QJ96"/>
<accession>A0A067QJ96</accession>
<dbReference type="OrthoDB" id="360540at2759"/>
<dbReference type="PANTHER" id="PTHR15323:SF6">
    <property type="entry name" value="CELL DIVISION CYCLE PROTEIN 123 HOMOLOG"/>
    <property type="match status" value="1"/>
</dbReference>
<keyword evidence="3" id="KW-1185">Reference proteome</keyword>
<dbReference type="InParanoid" id="A0A067QJ96"/>
<name>A0A067QJ96_ZOONE</name>
<proteinExistence type="inferred from homology"/>
<dbReference type="GO" id="GO:0005737">
    <property type="term" value="C:cytoplasm"/>
    <property type="evidence" value="ECO:0007669"/>
    <property type="project" value="TreeGrafter"/>
</dbReference>
<protein>
    <submittedName>
        <fullName evidence="2">Cell division cycle protein 123-like protein</fullName>
    </submittedName>
</protein>